<comment type="caution">
    <text evidence="2">The sequence shown here is derived from an EMBL/GenBank/DDBJ whole genome shotgun (WGS) entry which is preliminary data.</text>
</comment>
<dbReference type="InterPro" id="IPR009506">
    <property type="entry name" value="YjiS-like"/>
</dbReference>
<protein>
    <submittedName>
        <fullName evidence="2">DUF1127 domain-containing protein</fullName>
    </submittedName>
</protein>
<dbReference type="Pfam" id="PF06568">
    <property type="entry name" value="YjiS-like"/>
    <property type="match status" value="1"/>
</dbReference>
<gene>
    <name evidence="2" type="ORF">H1B27_14600</name>
</gene>
<dbReference type="RefSeq" id="WP_197966524.1">
    <property type="nucleotide sequence ID" value="NZ_JACEGD010000012.1"/>
</dbReference>
<accession>A0ABS0P313</accession>
<organism evidence="2 3">
    <name type="scientific">Bradyrhizobium diversitatis</name>
    <dbReference type="NCBI Taxonomy" id="2755406"/>
    <lineage>
        <taxon>Bacteria</taxon>
        <taxon>Pseudomonadati</taxon>
        <taxon>Pseudomonadota</taxon>
        <taxon>Alphaproteobacteria</taxon>
        <taxon>Hyphomicrobiales</taxon>
        <taxon>Nitrobacteraceae</taxon>
        <taxon>Bradyrhizobium</taxon>
    </lineage>
</organism>
<dbReference type="EMBL" id="JACEGD010000012">
    <property type="protein sequence ID" value="MBH5387495.1"/>
    <property type="molecule type" value="Genomic_DNA"/>
</dbReference>
<evidence type="ECO:0000313" key="2">
    <source>
        <dbReference type="EMBL" id="MBH5387495.1"/>
    </source>
</evidence>
<proteinExistence type="predicted"/>
<evidence type="ECO:0000259" key="1">
    <source>
        <dbReference type="Pfam" id="PF06568"/>
    </source>
</evidence>
<reference evidence="2 3" key="1">
    <citation type="submission" date="2020-07" db="EMBL/GenBank/DDBJ databases">
        <title>Bradyrhizobium diversity isolated from nodules of indigenous legumes of Western Australia.</title>
        <authorList>
            <person name="Klepa M.S."/>
        </authorList>
    </citation>
    <scope>NUCLEOTIDE SEQUENCE [LARGE SCALE GENOMIC DNA]</scope>
    <source>
        <strain evidence="2 3">CNPSo 4019</strain>
    </source>
</reference>
<evidence type="ECO:0000313" key="3">
    <source>
        <dbReference type="Proteomes" id="UP001194539"/>
    </source>
</evidence>
<name>A0ABS0P313_9BRAD</name>
<sequence length="66" mass="7892">MNTIHGVTELEKYWDAFQEWRKRERLRTRLCRLSEKELRDIGITRGEIDYVASNRAIDPRGVRSAE</sequence>
<keyword evidence="3" id="KW-1185">Reference proteome</keyword>
<dbReference type="Proteomes" id="UP001194539">
    <property type="component" value="Unassembled WGS sequence"/>
</dbReference>
<feature type="domain" description="YjiS-like" evidence="1">
    <location>
        <begin position="14"/>
        <end position="49"/>
    </location>
</feature>